<evidence type="ECO:0000313" key="7">
    <source>
        <dbReference type="Proteomes" id="UP000291116"/>
    </source>
</evidence>
<dbReference type="EMBL" id="CAACVS010000025">
    <property type="protein sequence ID" value="VEU34310.1"/>
    <property type="molecule type" value="Genomic_DNA"/>
</dbReference>
<dbReference type="Gene3D" id="3.40.50.1240">
    <property type="entry name" value="Phosphoglycerate mutase-like"/>
    <property type="match status" value="1"/>
</dbReference>
<dbReference type="Pfam" id="PF00300">
    <property type="entry name" value="His_Phos_1"/>
    <property type="match status" value="1"/>
</dbReference>
<dbReference type="PANTHER" id="PTHR20935">
    <property type="entry name" value="PHOSPHOGLYCERATE MUTASE-RELATED"/>
    <property type="match status" value="1"/>
</dbReference>
<dbReference type="PANTHER" id="PTHR20935:SF0">
    <property type="entry name" value="SERINE_THREONINE-PROTEIN PHOSPHATASE PGAM5, MITOCHONDRIAL"/>
    <property type="match status" value="1"/>
</dbReference>
<feature type="region of interest" description="Disordered" evidence="5">
    <location>
        <begin position="195"/>
        <end position="232"/>
    </location>
</feature>
<dbReference type="CDD" id="cd07067">
    <property type="entry name" value="HP_PGM_like"/>
    <property type="match status" value="1"/>
</dbReference>
<protein>
    <recommendedName>
        <fullName evidence="3">Serine/threonine-protein phosphatase PGAM5, mitochondrial</fullName>
    </recommendedName>
    <alternativeName>
        <fullName evidence="4">Serine/threonine-protein phosphatase Pgam5, mitochondrial</fullName>
    </alternativeName>
</protein>
<dbReference type="PROSITE" id="PS51257">
    <property type="entry name" value="PROKAR_LIPOPROTEIN"/>
    <property type="match status" value="1"/>
</dbReference>
<dbReference type="SUPFAM" id="SSF53254">
    <property type="entry name" value="Phosphoglycerate mutase-like"/>
    <property type="match status" value="1"/>
</dbReference>
<evidence type="ECO:0000256" key="2">
    <source>
        <dbReference type="ARBA" id="ARBA00022801"/>
    </source>
</evidence>
<keyword evidence="7" id="KW-1185">Reference proteome</keyword>
<name>A0A448YX06_9STRA</name>
<dbReference type="SMART" id="SM00855">
    <property type="entry name" value="PGAM"/>
    <property type="match status" value="1"/>
</dbReference>
<evidence type="ECO:0000256" key="4">
    <source>
        <dbReference type="ARBA" id="ARBA00040722"/>
    </source>
</evidence>
<sequence length="359" mass="39832">MASRLFARRALPAAAATLAASPSFFSNPGAASCDASPAIESSKPDASEFLKASSKPKAGMNPSATGEFHKLFPKRQLWQPRVEYPMWDEDWDGREPASTGSKDEDRRRKRKLRKEGVTRHIILVRHGQYNEQEKEDEKRLLTPLGREQADHTGRRLREMIEGVAGTEFGGCSVKVVRVSNMARAKETADIIASHFPEVPRAEPDPDLNEGRPAHNIPGGRASSSTVERTDESHRRIEAAFQRYFYRAGDLPEASIEHDADAAAGNSSESANADPNSGERKEGGRHEFEVIVCHANVIRYFLCRALQIPPEAWLRLCTFNCSLTYLTIRPTGSVNCRMLGDIGHLPYGKSTFSSHAGFNW</sequence>
<feature type="region of interest" description="Disordered" evidence="5">
    <location>
        <begin position="88"/>
        <end position="112"/>
    </location>
</feature>
<dbReference type="GO" id="GO:0005739">
    <property type="term" value="C:mitochondrion"/>
    <property type="evidence" value="ECO:0007669"/>
    <property type="project" value="TreeGrafter"/>
</dbReference>
<dbReference type="GO" id="GO:0090141">
    <property type="term" value="P:positive regulation of mitochondrial fission"/>
    <property type="evidence" value="ECO:0007669"/>
    <property type="project" value="TreeGrafter"/>
</dbReference>
<feature type="compositionally biased region" description="Basic and acidic residues" evidence="5">
    <location>
        <begin position="197"/>
        <end position="212"/>
    </location>
</feature>
<dbReference type="Proteomes" id="UP000291116">
    <property type="component" value="Unassembled WGS sequence"/>
</dbReference>
<accession>A0A448YX06</accession>
<evidence type="ECO:0000256" key="1">
    <source>
        <dbReference type="ARBA" id="ARBA00006717"/>
    </source>
</evidence>
<feature type="compositionally biased region" description="Low complexity" evidence="5">
    <location>
        <begin position="261"/>
        <end position="273"/>
    </location>
</feature>
<evidence type="ECO:0000256" key="5">
    <source>
        <dbReference type="SAM" id="MobiDB-lite"/>
    </source>
</evidence>
<dbReference type="InterPro" id="IPR051021">
    <property type="entry name" value="Mito_Ser/Thr_phosphatase"/>
</dbReference>
<dbReference type="GO" id="GO:0004722">
    <property type="term" value="F:protein serine/threonine phosphatase activity"/>
    <property type="evidence" value="ECO:0007669"/>
    <property type="project" value="TreeGrafter"/>
</dbReference>
<keyword evidence="2" id="KW-0378">Hydrolase</keyword>
<dbReference type="InterPro" id="IPR029033">
    <property type="entry name" value="His_PPase_superfam"/>
</dbReference>
<evidence type="ECO:0000313" key="6">
    <source>
        <dbReference type="EMBL" id="VEU34310.1"/>
    </source>
</evidence>
<gene>
    <name evidence="6" type="ORF">PSNMU_V1.4_AUG-EV-PASAV3_0010130</name>
</gene>
<dbReference type="InterPro" id="IPR013078">
    <property type="entry name" value="His_Pase_superF_clade-1"/>
</dbReference>
<dbReference type="OrthoDB" id="2118094at2759"/>
<reference evidence="6 7" key="1">
    <citation type="submission" date="2019-01" db="EMBL/GenBank/DDBJ databases">
        <authorList>
            <person name="Ferrante I. M."/>
        </authorList>
    </citation>
    <scope>NUCLEOTIDE SEQUENCE [LARGE SCALE GENOMIC DNA]</scope>
    <source>
        <strain evidence="6 7">B856</strain>
    </source>
</reference>
<evidence type="ECO:0000256" key="3">
    <source>
        <dbReference type="ARBA" id="ARBA00039765"/>
    </source>
</evidence>
<feature type="region of interest" description="Disordered" evidence="5">
    <location>
        <begin position="28"/>
        <end position="66"/>
    </location>
</feature>
<organism evidence="6 7">
    <name type="scientific">Pseudo-nitzschia multistriata</name>
    <dbReference type="NCBI Taxonomy" id="183589"/>
    <lineage>
        <taxon>Eukaryota</taxon>
        <taxon>Sar</taxon>
        <taxon>Stramenopiles</taxon>
        <taxon>Ochrophyta</taxon>
        <taxon>Bacillariophyta</taxon>
        <taxon>Bacillariophyceae</taxon>
        <taxon>Bacillariophycidae</taxon>
        <taxon>Bacillariales</taxon>
        <taxon>Bacillariaceae</taxon>
        <taxon>Pseudo-nitzschia</taxon>
    </lineage>
</organism>
<comment type="similarity">
    <text evidence="1">Belongs to the phosphoglycerate mutase family. BPG-dependent PGAM subfamily.</text>
</comment>
<proteinExistence type="inferred from homology"/>
<feature type="region of interest" description="Disordered" evidence="5">
    <location>
        <begin position="258"/>
        <end position="282"/>
    </location>
</feature>
<dbReference type="AlphaFoldDB" id="A0A448YX06"/>